<keyword evidence="6 8" id="KW-0472">Membrane</keyword>
<keyword evidence="3 8" id="KW-1134">Transmembrane beta strand</keyword>
<evidence type="ECO:0000256" key="8">
    <source>
        <dbReference type="PROSITE-ProRule" id="PRU01360"/>
    </source>
</evidence>
<evidence type="ECO:0000256" key="10">
    <source>
        <dbReference type="SAM" id="SignalP"/>
    </source>
</evidence>
<evidence type="ECO:0000256" key="4">
    <source>
        <dbReference type="ARBA" id="ARBA00022692"/>
    </source>
</evidence>
<dbReference type="Proteomes" id="UP000037600">
    <property type="component" value="Unassembled WGS sequence"/>
</dbReference>
<keyword evidence="2 8" id="KW-0813">Transport</keyword>
<keyword evidence="14" id="KW-1185">Reference proteome</keyword>
<keyword evidence="10" id="KW-0732">Signal</keyword>
<comment type="caution">
    <text evidence="13">The sequence shown here is derived from an EMBL/GenBank/DDBJ whole genome shotgun (WGS) entry which is preliminary data.</text>
</comment>
<keyword evidence="5 9" id="KW-0798">TonB box</keyword>
<dbReference type="Gene3D" id="2.40.170.20">
    <property type="entry name" value="TonB-dependent receptor, beta-barrel domain"/>
    <property type="match status" value="1"/>
</dbReference>
<dbReference type="InterPro" id="IPR037066">
    <property type="entry name" value="Plug_dom_sf"/>
</dbReference>
<accession>A0A0J8GU95</accession>
<dbReference type="InterPro" id="IPR039426">
    <property type="entry name" value="TonB-dep_rcpt-like"/>
</dbReference>
<dbReference type="PATRIC" id="fig|1513271.3.peg.3174"/>
<proteinExistence type="inferred from homology"/>
<dbReference type="InterPro" id="IPR036942">
    <property type="entry name" value="Beta-barrel_TonB_sf"/>
</dbReference>
<dbReference type="Pfam" id="PF00593">
    <property type="entry name" value="TonB_dep_Rec_b-barrel"/>
    <property type="match status" value="1"/>
</dbReference>
<feature type="domain" description="TonB-dependent receptor plug" evidence="12">
    <location>
        <begin position="62"/>
        <end position="160"/>
    </location>
</feature>
<sequence length="1238" mass="137249">MSTTRERFNLSALSLAVMASISMQAHAAENNNNSEEEVEVIEVSGMRGSIAKSINDKRFSKNIADTINAEDVGKNTDQNIADALGRVTGVSIVSRDGEGSQVTIRGATAQQNNITLNGQTLTSTDFSQAVDLSSFSADILSRLEVVKTSSADHDEGSLGGSVNLVTVKPLNTKDDIRTLQIQGRYNDLAEENDHKIQFTFTDKFLDDTLGLVVSAYNQTNSVRRDQYRVGNFVESLDFVAATDQNGNVLNNVRGITQNETFYELHRNESDRTGLTLGVQWLAGDATEVNFDLTYSEQDYVKTFDAVKTRFGSSAGFVEGDLNTPNYSAESQRDEYESPFTDPFADWISVDTDTKTITKNIGRFGQGDVIRSDGGDEQSNLSAILDVKHSITDDLEMSVKLGHSKSESNSLPNNAYTNMQNFNQINSPLLYRAGADIVATGYDCTSGLCRLVAGDTVSDLGENITNAPYTDSEGVSRPGWYDNTNVLTGFNPSDTKTFHLGFIQTKGRTVEDTANNFQVDFDWYKELGPITSFEFGLKLAEREKFVDNQEYRFNSATQTAVFQDPITGERFIIQEGGLNDIRADLIAKPGGLGVDNFMENLGYGDDPVANGLTPIDIKTARDLVLSAQDTVINVDDTETRLTNIDSQALYFKTNFELLDGRLTGDLGVRYVRTDVESKGSAGAVWYTHRDTNLVREFDMIKLKELRDRSLPACPDANYTDDTPGYVKKFGRVDGYGWDTSAGTDPATWTRIPDAGPCYDKEYADWFDIKSVDPSATVYPQDWPELSKRAEDLPVVDWNSMWRHADISGTHFFEFGNLSDTAAQITFDNTSTPGKFDTTGFTANQVQDKTVSAYPASNSHTYTNLLPSLNLNYAFSDELVGRFAVSKTMTRPEIDSLRPGFQLNQSPYWSGTDSNVGSKIDMFNTKLDPLVSKNLDISLEWYFNPTGMLSVAVYHKNMTNFETINSGLYHIRDFREDEGQLDPNSIRLAEATLEDQNDADLEGCFGLKAVADYPFGTGPDNAIGLSDDLDVLCDTFEVNERVNGDGAKITGVELGYSQTYDFLPGIFSGLGLSANYTYQSSKYDTTSADEVEYPVEDTPEHSYNMTGFWEKDGHSVRLSYRGTSDSLVGMDWNTALRGRNWKSGTLWNEGRDSLDLSINYKVNDTVSVSFQAVNLTDDNFRQYFTSRTLPVLRVAADNAAGYEYQMYNEGNPLDGDATKSRTYVNYKVGKTYRLGVRVNF</sequence>
<evidence type="ECO:0000256" key="2">
    <source>
        <dbReference type="ARBA" id="ARBA00022448"/>
    </source>
</evidence>
<dbReference type="InterPro" id="IPR000531">
    <property type="entry name" value="Beta-barrel_TonB"/>
</dbReference>
<feature type="signal peptide" evidence="10">
    <location>
        <begin position="1"/>
        <end position="27"/>
    </location>
</feature>
<dbReference type="Pfam" id="PF07715">
    <property type="entry name" value="Plug"/>
    <property type="match status" value="1"/>
</dbReference>
<dbReference type="InterPro" id="IPR012910">
    <property type="entry name" value="Plug_dom"/>
</dbReference>
<feature type="domain" description="TonB-dependent receptor-like beta-barrel" evidence="11">
    <location>
        <begin position="834"/>
        <end position="1173"/>
    </location>
</feature>
<evidence type="ECO:0000256" key="6">
    <source>
        <dbReference type="ARBA" id="ARBA00023136"/>
    </source>
</evidence>
<name>A0A0J8GU95_9ALTE</name>
<keyword evidence="4 8" id="KW-0812">Transmembrane</keyword>
<keyword evidence="13" id="KW-0675">Receptor</keyword>
<organism evidence="13 14">
    <name type="scientific">Catenovulum maritimum</name>
    <dbReference type="NCBI Taxonomy" id="1513271"/>
    <lineage>
        <taxon>Bacteria</taxon>
        <taxon>Pseudomonadati</taxon>
        <taxon>Pseudomonadota</taxon>
        <taxon>Gammaproteobacteria</taxon>
        <taxon>Alteromonadales</taxon>
        <taxon>Alteromonadaceae</taxon>
        <taxon>Catenovulum</taxon>
    </lineage>
</organism>
<evidence type="ECO:0000313" key="13">
    <source>
        <dbReference type="EMBL" id="KMT64258.1"/>
    </source>
</evidence>
<comment type="similarity">
    <text evidence="8 9">Belongs to the TonB-dependent receptor family.</text>
</comment>
<reference evidence="13 14" key="1">
    <citation type="submission" date="2015-04" db="EMBL/GenBank/DDBJ databases">
        <title>Draft Genome Sequence of the Novel Agar-Digesting Marine Bacterium Q1.</title>
        <authorList>
            <person name="Li Y."/>
            <person name="Li D."/>
            <person name="Chen G."/>
            <person name="Du Z."/>
        </authorList>
    </citation>
    <scope>NUCLEOTIDE SEQUENCE [LARGE SCALE GENOMIC DNA]</scope>
    <source>
        <strain evidence="13 14">Q1</strain>
    </source>
</reference>
<feature type="chain" id="PRO_5005298975" evidence="10">
    <location>
        <begin position="28"/>
        <end position="1238"/>
    </location>
</feature>
<dbReference type="RefSeq" id="WP_048694446.1">
    <property type="nucleotide sequence ID" value="NZ_KQ130500.1"/>
</dbReference>
<dbReference type="GO" id="GO:0009279">
    <property type="term" value="C:cell outer membrane"/>
    <property type="evidence" value="ECO:0007669"/>
    <property type="project" value="UniProtKB-SubCell"/>
</dbReference>
<comment type="subcellular location">
    <subcellularLocation>
        <location evidence="1 8">Cell outer membrane</location>
        <topology evidence="1 8">Multi-pass membrane protein</topology>
    </subcellularLocation>
</comment>
<dbReference type="EMBL" id="LAZL01000028">
    <property type="protein sequence ID" value="KMT64258.1"/>
    <property type="molecule type" value="Genomic_DNA"/>
</dbReference>
<evidence type="ECO:0000256" key="3">
    <source>
        <dbReference type="ARBA" id="ARBA00022452"/>
    </source>
</evidence>
<protein>
    <submittedName>
        <fullName evidence="13">TonB-dependent receptor</fullName>
    </submittedName>
</protein>
<evidence type="ECO:0000313" key="14">
    <source>
        <dbReference type="Proteomes" id="UP000037600"/>
    </source>
</evidence>
<evidence type="ECO:0000256" key="5">
    <source>
        <dbReference type="ARBA" id="ARBA00023077"/>
    </source>
</evidence>
<dbReference type="STRING" id="1513271.XM47_15405"/>
<dbReference type="AlphaFoldDB" id="A0A0J8GU95"/>
<dbReference type="PANTHER" id="PTHR40980:SF3">
    <property type="entry name" value="TONB-DEPENDENT RECEPTOR-LIKE BETA-BARREL DOMAIN-CONTAINING PROTEIN"/>
    <property type="match status" value="1"/>
</dbReference>
<dbReference type="OrthoDB" id="8727862at2"/>
<dbReference type="SUPFAM" id="SSF56935">
    <property type="entry name" value="Porins"/>
    <property type="match status" value="1"/>
</dbReference>
<evidence type="ECO:0000256" key="7">
    <source>
        <dbReference type="ARBA" id="ARBA00023237"/>
    </source>
</evidence>
<evidence type="ECO:0000259" key="12">
    <source>
        <dbReference type="Pfam" id="PF07715"/>
    </source>
</evidence>
<dbReference type="PROSITE" id="PS52016">
    <property type="entry name" value="TONB_DEPENDENT_REC_3"/>
    <property type="match status" value="1"/>
</dbReference>
<dbReference type="PANTHER" id="PTHR40980">
    <property type="entry name" value="PLUG DOMAIN-CONTAINING PROTEIN"/>
    <property type="match status" value="1"/>
</dbReference>
<gene>
    <name evidence="13" type="ORF">XM47_15405</name>
</gene>
<dbReference type="Gene3D" id="2.170.130.10">
    <property type="entry name" value="TonB-dependent receptor, plug domain"/>
    <property type="match status" value="1"/>
</dbReference>
<evidence type="ECO:0000256" key="9">
    <source>
        <dbReference type="RuleBase" id="RU003357"/>
    </source>
</evidence>
<evidence type="ECO:0000256" key="1">
    <source>
        <dbReference type="ARBA" id="ARBA00004571"/>
    </source>
</evidence>
<evidence type="ECO:0000259" key="11">
    <source>
        <dbReference type="Pfam" id="PF00593"/>
    </source>
</evidence>
<keyword evidence="7 8" id="KW-0998">Cell outer membrane</keyword>